<keyword evidence="5 10" id="KW-0317">Glutathione biosynthesis</keyword>
<feature type="compositionally biased region" description="Polar residues" evidence="11">
    <location>
        <begin position="206"/>
        <end position="217"/>
    </location>
</feature>
<keyword evidence="4 10" id="KW-0436">Ligase</keyword>
<dbReference type="InterPro" id="IPR004308">
    <property type="entry name" value="GCS"/>
</dbReference>
<evidence type="ECO:0000256" key="5">
    <source>
        <dbReference type="ARBA" id="ARBA00022684"/>
    </source>
</evidence>
<protein>
    <recommendedName>
        <fullName evidence="3 10">Glutamate--cysteine ligase</fullName>
        <ecNumber evidence="3 10">6.3.2.2</ecNumber>
    </recommendedName>
    <alternativeName>
        <fullName evidence="9 10">Gamma-ECS</fullName>
    </alternativeName>
    <alternativeName>
        <fullName evidence="8 10">Gamma-glutamylcysteine synthetase</fullName>
    </alternativeName>
</protein>
<evidence type="ECO:0000256" key="7">
    <source>
        <dbReference type="ARBA" id="ARBA00022840"/>
    </source>
</evidence>
<reference evidence="12" key="1">
    <citation type="submission" date="2020-05" db="EMBL/GenBank/DDBJ databases">
        <title>Phylogenomic resolution of chytrid fungi.</title>
        <authorList>
            <person name="Stajich J.E."/>
            <person name="Amses K."/>
            <person name="Simmons R."/>
            <person name="Seto K."/>
            <person name="Myers J."/>
            <person name="Bonds A."/>
            <person name="Quandt C.A."/>
            <person name="Barry K."/>
            <person name="Liu P."/>
            <person name="Grigoriev I."/>
            <person name="Longcore J.E."/>
            <person name="James T.Y."/>
        </authorList>
    </citation>
    <scope>NUCLEOTIDE SEQUENCE</scope>
    <source>
        <strain evidence="12">JEL0379</strain>
    </source>
</reference>
<evidence type="ECO:0000256" key="4">
    <source>
        <dbReference type="ARBA" id="ARBA00022598"/>
    </source>
</evidence>
<dbReference type="PANTHER" id="PTHR11164:SF0">
    <property type="entry name" value="GLUTAMATE--CYSTEINE LIGASE CATALYTIC SUBUNIT"/>
    <property type="match status" value="1"/>
</dbReference>
<evidence type="ECO:0000256" key="3">
    <source>
        <dbReference type="ARBA" id="ARBA00012220"/>
    </source>
</evidence>
<accession>A0AAD5TQB2</accession>
<dbReference type="SUPFAM" id="SSF55931">
    <property type="entry name" value="Glutamine synthetase/guanido kinase"/>
    <property type="match status" value="1"/>
</dbReference>
<comment type="similarity">
    <text evidence="2 10">Belongs to the glutamate--cysteine ligase type 3 family.</text>
</comment>
<dbReference type="Gene3D" id="3.30.590.50">
    <property type="match status" value="2"/>
</dbReference>
<dbReference type="GO" id="GO:0005524">
    <property type="term" value="F:ATP binding"/>
    <property type="evidence" value="ECO:0007669"/>
    <property type="project" value="UniProtKB-UniRule"/>
</dbReference>
<evidence type="ECO:0000256" key="6">
    <source>
        <dbReference type="ARBA" id="ARBA00022741"/>
    </source>
</evidence>
<dbReference type="Pfam" id="PF03074">
    <property type="entry name" value="GCS"/>
    <property type="match status" value="1"/>
</dbReference>
<organism evidence="12 13">
    <name type="scientific">Geranomyces variabilis</name>
    <dbReference type="NCBI Taxonomy" id="109894"/>
    <lineage>
        <taxon>Eukaryota</taxon>
        <taxon>Fungi</taxon>
        <taxon>Fungi incertae sedis</taxon>
        <taxon>Chytridiomycota</taxon>
        <taxon>Chytridiomycota incertae sedis</taxon>
        <taxon>Chytridiomycetes</taxon>
        <taxon>Spizellomycetales</taxon>
        <taxon>Powellomycetaceae</taxon>
        <taxon>Geranomyces</taxon>
    </lineage>
</organism>
<comment type="pathway">
    <text evidence="1 10">Sulfur metabolism; glutathione biosynthesis; glutathione from L-cysteine and L-glutamate: step 1/2.</text>
</comment>
<dbReference type="Gene3D" id="1.10.8.960">
    <property type="match status" value="1"/>
</dbReference>
<comment type="catalytic activity">
    <reaction evidence="10">
        <text>L-cysteine + L-glutamate + ATP = gamma-L-glutamyl-L-cysteine + ADP + phosphate + H(+)</text>
        <dbReference type="Rhea" id="RHEA:13285"/>
        <dbReference type="ChEBI" id="CHEBI:15378"/>
        <dbReference type="ChEBI" id="CHEBI:29985"/>
        <dbReference type="ChEBI" id="CHEBI:30616"/>
        <dbReference type="ChEBI" id="CHEBI:35235"/>
        <dbReference type="ChEBI" id="CHEBI:43474"/>
        <dbReference type="ChEBI" id="CHEBI:58173"/>
        <dbReference type="ChEBI" id="CHEBI:456216"/>
        <dbReference type="EC" id="6.3.2.2"/>
    </reaction>
</comment>
<dbReference type="InterPro" id="IPR014746">
    <property type="entry name" value="Gln_synth/guanido_kin_cat_dom"/>
</dbReference>
<feature type="region of interest" description="Disordered" evidence="11">
    <location>
        <begin position="201"/>
        <end position="226"/>
    </location>
</feature>
<evidence type="ECO:0000256" key="10">
    <source>
        <dbReference type="RuleBase" id="RU367135"/>
    </source>
</evidence>
<gene>
    <name evidence="12" type="ORF">HDU87_000685</name>
</gene>
<proteinExistence type="inferred from homology"/>
<dbReference type="EMBL" id="JADGJQ010000011">
    <property type="protein sequence ID" value="KAJ3181667.1"/>
    <property type="molecule type" value="Genomic_DNA"/>
</dbReference>
<comment type="caution">
    <text evidence="12">The sequence shown here is derived from an EMBL/GenBank/DDBJ whole genome shotgun (WGS) entry which is preliminary data.</text>
</comment>
<keyword evidence="7 10" id="KW-0067">ATP-binding</keyword>
<evidence type="ECO:0000313" key="13">
    <source>
        <dbReference type="Proteomes" id="UP001212152"/>
    </source>
</evidence>
<evidence type="ECO:0000256" key="2">
    <source>
        <dbReference type="ARBA" id="ARBA00008100"/>
    </source>
</evidence>
<keyword evidence="13" id="KW-1185">Reference proteome</keyword>
<evidence type="ECO:0000313" key="12">
    <source>
        <dbReference type="EMBL" id="KAJ3181667.1"/>
    </source>
</evidence>
<dbReference type="Proteomes" id="UP001212152">
    <property type="component" value="Unassembled WGS sequence"/>
</dbReference>
<dbReference type="EC" id="6.3.2.2" evidence="3 10"/>
<dbReference type="AlphaFoldDB" id="A0AAD5TQB2"/>
<dbReference type="PANTHER" id="PTHR11164">
    <property type="entry name" value="GLUTAMATE CYSTEINE LIGASE"/>
    <property type="match status" value="1"/>
</dbReference>
<dbReference type="GO" id="GO:0006750">
    <property type="term" value="P:glutathione biosynthetic process"/>
    <property type="evidence" value="ECO:0007669"/>
    <property type="project" value="UniProtKB-UniRule"/>
</dbReference>
<evidence type="ECO:0000256" key="8">
    <source>
        <dbReference type="ARBA" id="ARBA00030585"/>
    </source>
</evidence>
<evidence type="ECO:0000256" key="1">
    <source>
        <dbReference type="ARBA" id="ARBA00005006"/>
    </source>
</evidence>
<dbReference type="GO" id="GO:0004357">
    <property type="term" value="F:glutamate-cysteine ligase activity"/>
    <property type="evidence" value="ECO:0007669"/>
    <property type="project" value="UniProtKB-UniRule"/>
</dbReference>
<keyword evidence="6 10" id="KW-0547">Nucleotide-binding</keyword>
<evidence type="ECO:0000256" key="11">
    <source>
        <dbReference type="SAM" id="MobiDB-lite"/>
    </source>
</evidence>
<sequence length="412" mass="45281">MDELDASHPIPSLLYMDSPLFGMGCCCLQLTFQAPDADAARAFYDQFIPLAPVLIALAAGTPCFRGWLVDTDARWGVLQQVNDDRTPGERGLVRSKLEMRIPRSRYSSPGTYASKETPAAYGDVEVAIDRKVLAQLVEQGVDVSLARHYAPQLVRDPLVVFDDIVCAGSRPGSCGHLEPPNNNNNNNQNFISSNWNTVRLKPPSSFPTADSNGLQQPPSVPGSPDIRWRVEFRPMDIQLTDKENAALSVFVALLARAIRQSRHGGSGALLPDITQPLSAVDDNMVRAQEMDAVKTSRLRFSTLRRAGEWEEQSIQEIMCGRDDCRDGGGLLGVAERVVESFPIQDGAAAERIRGLLKLLKLRAEGTIPTNAQYIRSFVRGHTEYKGDSKVSAKICSDLVGRIKLLAQNEPLR</sequence>
<evidence type="ECO:0000256" key="9">
    <source>
        <dbReference type="ARBA" id="ARBA00032122"/>
    </source>
</evidence>
<name>A0AAD5TQB2_9FUNG</name>